<dbReference type="Proteomes" id="UP000325440">
    <property type="component" value="Unassembled WGS sequence"/>
</dbReference>
<evidence type="ECO:0000313" key="1">
    <source>
        <dbReference type="EMBL" id="VVC25839.1"/>
    </source>
</evidence>
<dbReference type="AlphaFoldDB" id="A0A5E4M1Y8"/>
<organism evidence="1 2">
    <name type="scientific">Cinara cedri</name>
    <dbReference type="NCBI Taxonomy" id="506608"/>
    <lineage>
        <taxon>Eukaryota</taxon>
        <taxon>Metazoa</taxon>
        <taxon>Ecdysozoa</taxon>
        <taxon>Arthropoda</taxon>
        <taxon>Hexapoda</taxon>
        <taxon>Insecta</taxon>
        <taxon>Pterygota</taxon>
        <taxon>Neoptera</taxon>
        <taxon>Paraneoptera</taxon>
        <taxon>Hemiptera</taxon>
        <taxon>Sternorrhyncha</taxon>
        <taxon>Aphidomorpha</taxon>
        <taxon>Aphidoidea</taxon>
        <taxon>Aphididae</taxon>
        <taxon>Lachninae</taxon>
        <taxon>Cinara</taxon>
    </lineage>
</organism>
<protein>
    <submittedName>
        <fullName evidence="1">Uncharacterized protein</fullName>
    </submittedName>
</protein>
<dbReference type="EMBL" id="CABPRJ010000021">
    <property type="protein sequence ID" value="VVC25839.1"/>
    <property type="molecule type" value="Genomic_DNA"/>
</dbReference>
<accession>A0A5E4M1Y8</accession>
<gene>
    <name evidence="1" type="ORF">CINCED_3A004317</name>
</gene>
<proteinExistence type="predicted"/>
<name>A0A5E4M1Y8_9HEMI</name>
<dbReference type="OrthoDB" id="10057935at2759"/>
<sequence length="143" mass="16951">MADWYTPSQTQKALEITWRRFEYDPTPLKEIKDEDLINYYNNKQHVLPKMQYDLNHPTSAYDPNVKKDSAKSKKQIHENFYYEERQRSVPILTSHEYGHRFVDLEGRSLGHFNRVEDKSGYRPSGIPFDQTVGLPRSTNILDE</sequence>
<dbReference type="Pfam" id="PF15074">
    <property type="entry name" value="CFAP90"/>
    <property type="match status" value="1"/>
</dbReference>
<dbReference type="InterPro" id="IPR027901">
    <property type="entry name" value="CFAP90"/>
</dbReference>
<reference evidence="1 2" key="1">
    <citation type="submission" date="2019-08" db="EMBL/GenBank/DDBJ databases">
        <authorList>
            <person name="Alioto T."/>
            <person name="Alioto T."/>
            <person name="Gomez Garrido J."/>
        </authorList>
    </citation>
    <scope>NUCLEOTIDE SEQUENCE [LARGE SCALE GENOMIC DNA]</scope>
</reference>
<evidence type="ECO:0000313" key="2">
    <source>
        <dbReference type="Proteomes" id="UP000325440"/>
    </source>
</evidence>
<keyword evidence="2" id="KW-1185">Reference proteome</keyword>